<feature type="region of interest" description="Disordered" evidence="1">
    <location>
        <begin position="46"/>
        <end position="77"/>
    </location>
</feature>
<evidence type="ECO:0000313" key="4">
    <source>
        <dbReference type="Proteomes" id="UP001178281"/>
    </source>
</evidence>
<name>A0AA90SHL4_9ACTN</name>
<dbReference type="RefSeq" id="WP_305111702.1">
    <property type="nucleotide sequence ID" value="NZ_JAUTIX010000005.1"/>
</dbReference>
<dbReference type="GO" id="GO:0003677">
    <property type="term" value="F:DNA binding"/>
    <property type="evidence" value="ECO:0007669"/>
    <property type="project" value="InterPro"/>
</dbReference>
<dbReference type="InterPro" id="IPR010093">
    <property type="entry name" value="SinI_DNA-bd"/>
</dbReference>
<protein>
    <submittedName>
        <fullName evidence="3">Helix-turn-helix domain-containing protein</fullName>
    </submittedName>
</protein>
<reference evidence="3" key="1">
    <citation type="submission" date="2023-08" db="EMBL/GenBank/DDBJ databases">
        <title>The draft genome of Tsukamurella strandjordii strain 050030.</title>
        <authorList>
            <person name="Zhao F."/>
            <person name="Feng Y."/>
            <person name="Zong Z."/>
        </authorList>
    </citation>
    <scope>NUCLEOTIDE SEQUENCE</scope>
    <source>
        <strain evidence="3">050030</strain>
    </source>
</reference>
<dbReference type="EMBL" id="JAUTIX010000005">
    <property type="protein sequence ID" value="MDP0398934.1"/>
    <property type="molecule type" value="Genomic_DNA"/>
</dbReference>
<dbReference type="Proteomes" id="UP001178281">
    <property type="component" value="Unassembled WGS sequence"/>
</dbReference>
<dbReference type="Pfam" id="PF12728">
    <property type="entry name" value="HTH_17"/>
    <property type="match status" value="1"/>
</dbReference>
<dbReference type="InterPro" id="IPR041657">
    <property type="entry name" value="HTH_17"/>
</dbReference>
<sequence>MSEAAAVLRCSRATAYRLLESGELRSVRVRSRRFVTSDAIAEFLDQPASRPSCSQASRDALDDRGLPEAPTNLGADG</sequence>
<evidence type="ECO:0000256" key="1">
    <source>
        <dbReference type="SAM" id="MobiDB-lite"/>
    </source>
</evidence>
<dbReference type="NCBIfam" id="TIGR01764">
    <property type="entry name" value="excise"/>
    <property type="match status" value="1"/>
</dbReference>
<evidence type="ECO:0000313" key="3">
    <source>
        <dbReference type="EMBL" id="MDP0398934.1"/>
    </source>
</evidence>
<comment type="caution">
    <text evidence="3">The sequence shown here is derived from an EMBL/GenBank/DDBJ whole genome shotgun (WGS) entry which is preliminary data.</text>
</comment>
<accession>A0AA90SHL4</accession>
<proteinExistence type="predicted"/>
<organism evidence="3 4">
    <name type="scientific">Tsukamurella strandjordii</name>
    <dbReference type="NCBI Taxonomy" id="147577"/>
    <lineage>
        <taxon>Bacteria</taxon>
        <taxon>Bacillati</taxon>
        <taxon>Actinomycetota</taxon>
        <taxon>Actinomycetes</taxon>
        <taxon>Mycobacteriales</taxon>
        <taxon>Tsukamurellaceae</taxon>
        <taxon>Tsukamurella</taxon>
    </lineage>
</organism>
<feature type="domain" description="Helix-turn-helix" evidence="2">
    <location>
        <begin position="2"/>
        <end position="46"/>
    </location>
</feature>
<evidence type="ECO:0000259" key="2">
    <source>
        <dbReference type="Pfam" id="PF12728"/>
    </source>
</evidence>
<dbReference type="AlphaFoldDB" id="A0AA90SHL4"/>
<keyword evidence="4" id="KW-1185">Reference proteome</keyword>
<gene>
    <name evidence="3" type="ORF">Q7X28_13455</name>
</gene>